<evidence type="ECO:0000313" key="2">
    <source>
        <dbReference type="Proteomes" id="UP000324897"/>
    </source>
</evidence>
<gene>
    <name evidence="1" type="ORF">EJB05_39213</name>
</gene>
<keyword evidence="2" id="KW-1185">Reference proteome</keyword>
<protein>
    <recommendedName>
        <fullName evidence="3">HMA domain-containing protein</fullName>
    </recommendedName>
</protein>
<evidence type="ECO:0000313" key="1">
    <source>
        <dbReference type="EMBL" id="TVU15680.1"/>
    </source>
</evidence>
<proteinExistence type="predicted"/>
<dbReference type="InterPro" id="IPR042885">
    <property type="entry name" value="HIPP47/16"/>
</dbReference>
<organism evidence="1 2">
    <name type="scientific">Eragrostis curvula</name>
    <name type="common">weeping love grass</name>
    <dbReference type="NCBI Taxonomy" id="38414"/>
    <lineage>
        <taxon>Eukaryota</taxon>
        <taxon>Viridiplantae</taxon>
        <taxon>Streptophyta</taxon>
        <taxon>Embryophyta</taxon>
        <taxon>Tracheophyta</taxon>
        <taxon>Spermatophyta</taxon>
        <taxon>Magnoliopsida</taxon>
        <taxon>Liliopsida</taxon>
        <taxon>Poales</taxon>
        <taxon>Poaceae</taxon>
        <taxon>PACMAD clade</taxon>
        <taxon>Chloridoideae</taxon>
        <taxon>Eragrostideae</taxon>
        <taxon>Eragrostidinae</taxon>
        <taxon>Eragrostis</taxon>
    </lineage>
</organism>
<dbReference type="PANTHER" id="PTHR46932:SF20">
    <property type="entry name" value="HMA DOMAIN-CONTAINING PROTEIN"/>
    <property type="match status" value="1"/>
</dbReference>
<dbReference type="PANTHER" id="PTHR46932">
    <property type="entry name" value="HEAVY METAL-ASSOCIATED ISOPRENYLATED PLANT PROTEIN 47"/>
    <property type="match status" value="1"/>
</dbReference>
<dbReference type="AlphaFoldDB" id="A0A5J9TWC0"/>
<dbReference type="Gene3D" id="3.30.70.100">
    <property type="match status" value="1"/>
</dbReference>
<sequence>MKQKIVIRVSMPCERSRSKAMALAARAYGVISVTITGDAKDRLEVVGDGVDPVCLAGCLRRKLGHAEILQVEEVKEKKPEEKKPEEKKLEEAKIIVHHQPYDYYYPGGYCHHYYHHPPPRMVVCEEQNNCPIM</sequence>
<accession>A0A5J9TWC0</accession>
<dbReference type="Gramene" id="TVU15680">
    <property type="protein sequence ID" value="TVU15680"/>
    <property type="gene ID" value="EJB05_39213"/>
</dbReference>
<evidence type="ECO:0008006" key="3">
    <source>
        <dbReference type="Google" id="ProtNLM"/>
    </source>
</evidence>
<name>A0A5J9TWC0_9POAL</name>
<comment type="caution">
    <text evidence="1">The sequence shown here is derived from an EMBL/GenBank/DDBJ whole genome shotgun (WGS) entry which is preliminary data.</text>
</comment>
<reference evidence="1 2" key="1">
    <citation type="journal article" date="2019" name="Sci. Rep.">
        <title>A high-quality genome of Eragrostis curvula grass provides insights into Poaceae evolution and supports new strategies to enhance forage quality.</title>
        <authorList>
            <person name="Carballo J."/>
            <person name="Santos B.A.C.M."/>
            <person name="Zappacosta D."/>
            <person name="Garbus I."/>
            <person name="Selva J.P."/>
            <person name="Gallo C.A."/>
            <person name="Diaz A."/>
            <person name="Albertini E."/>
            <person name="Caccamo M."/>
            <person name="Echenique V."/>
        </authorList>
    </citation>
    <scope>NUCLEOTIDE SEQUENCE [LARGE SCALE GENOMIC DNA]</scope>
    <source>
        <strain evidence="2">cv. Victoria</strain>
        <tissue evidence="1">Leaf</tissue>
    </source>
</reference>
<dbReference type="Proteomes" id="UP000324897">
    <property type="component" value="Unassembled WGS sequence"/>
</dbReference>
<dbReference type="EMBL" id="RWGY01000031">
    <property type="protein sequence ID" value="TVU15680.1"/>
    <property type="molecule type" value="Genomic_DNA"/>
</dbReference>
<dbReference type="OrthoDB" id="692521at2759"/>